<dbReference type="Proteomes" id="UP001234297">
    <property type="component" value="Chromosome 4"/>
</dbReference>
<sequence>MCWAGPAAFSKTINVDWTGHGDFTKLQDAINSIPKNNQQWVLINLRPGNYRERVTVDRPFISLRGEGTDNTMVEYSSGGGIFNGTFSVMADNFVAKRISFKNNYNRPLVEEYNPRKQAAAVRVRADKVAFYECQFIGVQDTLLDDSGRHFYHSCVIKGCIDFICGSGQSRFENCRLQINGNEQHVPVGYITAQARANPYDTNGFVFIRCTVTGSGNVYLGRPWGSHARVLFYQSYLGANVLPKGWDAWTRENQVADITLAESGCSGPGSKESNRVPWEKKLSDKELNMLTIADSDRRLSGRWVDFGDRHQRPIIATDVIAKMSQIFALMWLDVAPRVSDCYQRPIPLLISVVANSSSDGIPSL</sequence>
<reference evidence="1 2" key="1">
    <citation type="journal article" date="2022" name="Hortic Res">
        <title>A haplotype resolved chromosomal level avocado genome allows analysis of novel avocado genes.</title>
        <authorList>
            <person name="Nath O."/>
            <person name="Fletcher S.J."/>
            <person name="Hayward A."/>
            <person name="Shaw L.M."/>
            <person name="Masouleh A.K."/>
            <person name="Furtado A."/>
            <person name="Henry R.J."/>
            <person name="Mitter N."/>
        </authorList>
    </citation>
    <scope>NUCLEOTIDE SEQUENCE [LARGE SCALE GENOMIC DNA]</scope>
    <source>
        <strain evidence="2">cv. Hass</strain>
    </source>
</reference>
<evidence type="ECO:0000313" key="2">
    <source>
        <dbReference type="Proteomes" id="UP001234297"/>
    </source>
</evidence>
<proteinExistence type="predicted"/>
<accession>A0ACC2K9S2</accession>
<keyword evidence="2" id="KW-1185">Reference proteome</keyword>
<evidence type="ECO:0000313" key="1">
    <source>
        <dbReference type="EMBL" id="KAJ8617702.1"/>
    </source>
</evidence>
<dbReference type="EMBL" id="CM056812">
    <property type="protein sequence ID" value="KAJ8617702.1"/>
    <property type="molecule type" value="Genomic_DNA"/>
</dbReference>
<name>A0ACC2K9S2_PERAE</name>
<gene>
    <name evidence="1" type="ORF">MRB53_013888</name>
</gene>
<comment type="caution">
    <text evidence="1">The sequence shown here is derived from an EMBL/GenBank/DDBJ whole genome shotgun (WGS) entry which is preliminary data.</text>
</comment>
<organism evidence="1 2">
    <name type="scientific">Persea americana</name>
    <name type="common">Avocado</name>
    <dbReference type="NCBI Taxonomy" id="3435"/>
    <lineage>
        <taxon>Eukaryota</taxon>
        <taxon>Viridiplantae</taxon>
        <taxon>Streptophyta</taxon>
        <taxon>Embryophyta</taxon>
        <taxon>Tracheophyta</taxon>
        <taxon>Spermatophyta</taxon>
        <taxon>Magnoliopsida</taxon>
        <taxon>Magnoliidae</taxon>
        <taxon>Laurales</taxon>
        <taxon>Lauraceae</taxon>
        <taxon>Persea</taxon>
    </lineage>
</organism>
<protein>
    <submittedName>
        <fullName evidence="1">Uncharacterized protein</fullName>
    </submittedName>
</protein>